<protein>
    <recommendedName>
        <fullName evidence="3">DUF4249 domain-containing protein</fullName>
    </recommendedName>
</protein>
<dbReference type="Pfam" id="PF14054">
    <property type="entry name" value="DUF4249"/>
    <property type="match status" value="1"/>
</dbReference>
<proteinExistence type="predicted"/>
<dbReference type="EMBL" id="FOLL01000026">
    <property type="protein sequence ID" value="SFC78543.1"/>
    <property type="molecule type" value="Genomic_DNA"/>
</dbReference>
<name>A0A1I1M7J4_9SPHI</name>
<dbReference type="Proteomes" id="UP000199577">
    <property type="component" value="Unassembled WGS sequence"/>
</dbReference>
<sequence>MNFQSLLPIFPAIAVALLFTACEKVVDIDLDTAEPRLVIDAAISWEKGTDGANQRIRLSTTTDYYATEIPPVSGATVQISNAAGQRFDFVENPGTGEYLCTDFVPELHGVYELRVTVGDQVYTATETLMPVPEITRIEQRVLDIFGDNIEVRFYFNDDGTAENYYLTEIQTDFLLFPSYGLLDNQYTQGNELFQPFIDEELDSGGEIQMRLSGISRQFYSFMALILAATGGNPFSTPPANIRGNIVNQTDAGNVALGYFRLSETDTVTYVVE</sequence>
<organism evidence="1 2">
    <name type="scientific">Parapedobacter composti</name>
    <dbReference type="NCBI Taxonomy" id="623281"/>
    <lineage>
        <taxon>Bacteria</taxon>
        <taxon>Pseudomonadati</taxon>
        <taxon>Bacteroidota</taxon>
        <taxon>Sphingobacteriia</taxon>
        <taxon>Sphingobacteriales</taxon>
        <taxon>Sphingobacteriaceae</taxon>
        <taxon>Parapedobacter</taxon>
    </lineage>
</organism>
<accession>A0A1I1M7J4</accession>
<dbReference type="InterPro" id="IPR025345">
    <property type="entry name" value="DUF4249"/>
</dbReference>
<dbReference type="AlphaFoldDB" id="A0A1I1M7J4"/>
<evidence type="ECO:0000313" key="2">
    <source>
        <dbReference type="Proteomes" id="UP000199577"/>
    </source>
</evidence>
<dbReference type="STRING" id="623281.SAMN05421747_12614"/>
<evidence type="ECO:0008006" key="3">
    <source>
        <dbReference type="Google" id="ProtNLM"/>
    </source>
</evidence>
<gene>
    <name evidence="1" type="ORF">SAMN05421747_12614</name>
</gene>
<keyword evidence="2" id="KW-1185">Reference proteome</keyword>
<reference evidence="1 2" key="1">
    <citation type="submission" date="2016-10" db="EMBL/GenBank/DDBJ databases">
        <authorList>
            <person name="de Groot N.N."/>
        </authorList>
    </citation>
    <scope>NUCLEOTIDE SEQUENCE [LARGE SCALE GENOMIC DNA]</scope>
    <source>
        <strain evidence="1 2">DSM 22900</strain>
    </source>
</reference>
<evidence type="ECO:0000313" key="1">
    <source>
        <dbReference type="EMBL" id="SFC78543.1"/>
    </source>
</evidence>